<accession>A0AAU7YLI5</accession>
<dbReference type="AlphaFoldDB" id="A0AAU7YLI5"/>
<reference evidence="1" key="1">
    <citation type="submission" date="2024-06" db="EMBL/GenBank/DDBJ databases">
        <title>Genome assembly of the Oeneis chryxus ivallda.</title>
        <authorList>
            <person name="MacDonald Z."/>
            <person name="Shaffer H.B."/>
            <person name="Gillespie T."/>
            <person name="Marimuthu M.P.A."/>
            <person name="Nguyen O."/>
            <person name="Fairbairn C.W."/>
            <person name="Seligmann W.E."/>
            <person name="Escalona M."/>
            <person name="Miller C."/>
            <person name="Toffelmier E."/>
        </authorList>
    </citation>
    <scope>NUCLEOTIDE SEQUENCE</scope>
    <source>
        <strain evidence="1">CCGP_102_HBS-TG_Oc004</strain>
    </source>
</reference>
<name>A0AAU7YLI5_9RICK</name>
<evidence type="ECO:0008006" key="2">
    <source>
        <dbReference type="Google" id="ProtNLM"/>
    </source>
</evidence>
<gene>
    <name evidence="1" type="ORF">ABS861_02175</name>
</gene>
<proteinExistence type="predicted"/>
<protein>
    <recommendedName>
        <fullName evidence="2">DUF892 family protein</fullName>
    </recommendedName>
</protein>
<sequence length="193" mass="21906">MPKYEELNETQQRLYDCLISEIEKGKEDKITDILKNLEKEGVLEKALTIANITKKLQNGENHTLTPLAYSMGFSNQEVVKNILDVIKDKAILEAVLTTANISLKFKNGAEHDITLLAHATILYNQEAIKNILDVAEKNNMLEKVFASVRKDYLNETSKILEILKNQEQDEKEKTKISGWLDILKKSISSSDDV</sequence>
<dbReference type="EMBL" id="CP158587">
    <property type="protein sequence ID" value="XCA34229.1"/>
    <property type="molecule type" value="Genomic_DNA"/>
</dbReference>
<organism evidence="1">
    <name type="scientific">Wolbachia endosymbiont of Oeneis ivallda</name>
    <dbReference type="NCBI Taxonomy" id="3171168"/>
    <lineage>
        <taxon>Bacteria</taxon>
        <taxon>Pseudomonadati</taxon>
        <taxon>Pseudomonadota</taxon>
        <taxon>Alphaproteobacteria</taxon>
        <taxon>Rickettsiales</taxon>
        <taxon>Anaplasmataceae</taxon>
        <taxon>Wolbachieae</taxon>
        <taxon>Wolbachia</taxon>
    </lineage>
</organism>
<evidence type="ECO:0000313" key="1">
    <source>
        <dbReference type="EMBL" id="XCA34229.1"/>
    </source>
</evidence>